<organism evidence="1 2">
    <name type="scientific">Candidatus Blautia pullicola</name>
    <dbReference type="NCBI Taxonomy" id="2838498"/>
    <lineage>
        <taxon>Bacteria</taxon>
        <taxon>Bacillati</taxon>
        <taxon>Bacillota</taxon>
        <taxon>Clostridia</taxon>
        <taxon>Lachnospirales</taxon>
        <taxon>Lachnospiraceae</taxon>
        <taxon>Blautia</taxon>
    </lineage>
</organism>
<sequence length="71" mass="7976">MNTTLESEVTLMCNLSKGVREEGIQQGRREMLMESIVNLMGAMKLTGEQAMAALGIPEADREWYAKELDKK</sequence>
<reference evidence="1" key="2">
    <citation type="submission" date="2021-04" db="EMBL/GenBank/DDBJ databases">
        <authorList>
            <person name="Gilroy R."/>
        </authorList>
    </citation>
    <scope>NUCLEOTIDE SEQUENCE</scope>
    <source>
        <strain evidence="1">1068</strain>
    </source>
</reference>
<dbReference type="AlphaFoldDB" id="A0A9D2FTB9"/>
<evidence type="ECO:0000313" key="1">
    <source>
        <dbReference type="EMBL" id="HIZ66465.1"/>
    </source>
</evidence>
<reference evidence="1" key="1">
    <citation type="journal article" date="2021" name="PeerJ">
        <title>Extensive microbial diversity within the chicken gut microbiome revealed by metagenomics and culture.</title>
        <authorList>
            <person name="Gilroy R."/>
            <person name="Ravi A."/>
            <person name="Getino M."/>
            <person name="Pursley I."/>
            <person name="Horton D.L."/>
            <person name="Alikhan N.F."/>
            <person name="Baker D."/>
            <person name="Gharbi K."/>
            <person name="Hall N."/>
            <person name="Watson M."/>
            <person name="Adriaenssens E.M."/>
            <person name="Foster-Nyarko E."/>
            <person name="Jarju S."/>
            <person name="Secka A."/>
            <person name="Antonio M."/>
            <person name="Oren A."/>
            <person name="Chaudhuri R.R."/>
            <person name="La Ragione R."/>
            <person name="Hildebrand F."/>
            <person name="Pallen M.J."/>
        </authorList>
    </citation>
    <scope>NUCLEOTIDE SEQUENCE</scope>
    <source>
        <strain evidence="1">1068</strain>
    </source>
</reference>
<protein>
    <recommendedName>
        <fullName evidence="3">PD-(D/E)XK nuclease family transposase</fullName>
    </recommendedName>
</protein>
<comment type="caution">
    <text evidence="1">The sequence shown here is derived from an EMBL/GenBank/DDBJ whole genome shotgun (WGS) entry which is preliminary data.</text>
</comment>
<evidence type="ECO:0008006" key="3">
    <source>
        <dbReference type="Google" id="ProtNLM"/>
    </source>
</evidence>
<proteinExistence type="predicted"/>
<name>A0A9D2FTB9_9FIRM</name>
<gene>
    <name evidence="1" type="ORF">H9809_11320</name>
</gene>
<evidence type="ECO:0000313" key="2">
    <source>
        <dbReference type="Proteomes" id="UP000824056"/>
    </source>
</evidence>
<dbReference type="EMBL" id="DXBG01000265">
    <property type="protein sequence ID" value="HIZ66465.1"/>
    <property type="molecule type" value="Genomic_DNA"/>
</dbReference>
<dbReference type="Proteomes" id="UP000824056">
    <property type="component" value="Unassembled WGS sequence"/>
</dbReference>
<accession>A0A9D2FTB9</accession>